<proteinExistence type="predicted"/>
<feature type="domain" description="Reverse transcriptase" evidence="1">
    <location>
        <begin position="109"/>
        <end position="320"/>
    </location>
</feature>
<accession>A0A8C5LMQ4</accession>
<reference evidence="2" key="1">
    <citation type="submission" date="2025-08" db="UniProtKB">
        <authorList>
            <consortium name="Ensembl"/>
        </authorList>
    </citation>
    <scope>IDENTIFICATION</scope>
</reference>
<name>A0A8C5LMQ4_9ANUR</name>
<evidence type="ECO:0000313" key="3">
    <source>
        <dbReference type="Proteomes" id="UP000694569"/>
    </source>
</evidence>
<dbReference type="InterPro" id="IPR043502">
    <property type="entry name" value="DNA/RNA_pol_sf"/>
</dbReference>
<dbReference type="AlphaFoldDB" id="A0A8C5LMQ4"/>
<dbReference type="PANTHER" id="PTHR31635:SF196">
    <property type="entry name" value="REVERSE TRANSCRIPTASE DOMAIN-CONTAINING PROTEIN-RELATED"/>
    <property type="match status" value="1"/>
</dbReference>
<dbReference type="Ensembl" id="ENSLLET00000002637.1">
    <property type="protein sequence ID" value="ENSLLEP00000002524.1"/>
    <property type="gene ID" value="ENSLLEG00000001645.1"/>
</dbReference>
<dbReference type="GeneTree" id="ENSGT00990000209892"/>
<dbReference type="CDD" id="cd01650">
    <property type="entry name" value="RT_nLTR_like"/>
    <property type="match status" value="1"/>
</dbReference>
<keyword evidence="3" id="KW-1185">Reference proteome</keyword>
<dbReference type="PROSITE" id="PS50878">
    <property type="entry name" value="RT_POL"/>
    <property type="match status" value="1"/>
</dbReference>
<dbReference type="PANTHER" id="PTHR31635">
    <property type="entry name" value="REVERSE TRANSCRIPTASE DOMAIN-CONTAINING PROTEIN-RELATED"/>
    <property type="match status" value="1"/>
</dbReference>
<evidence type="ECO:0000259" key="1">
    <source>
        <dbReference type="PROSITE" id="PS50878"/>
    </source>
</evidence>
<evidence type="ECO:0000313" key="2">
    <source>
        <dbReference type="Ensembl" id="ENSLLEP00000002524.1"/>
    </source>
</evidence>
<sequence length="320" mass="35945">MNMLRHRTCLQTKAFFHTHGDKCGCLLARMIAKKRAATYIACVRDREGRPKHMPMQIMTALRDYYKRLYSLTGPQTEEARRTLLDQIQAYLSSHSTRKLSTVDAALLEDPITEGELSTALKSSKTGKCPGPDGLRLCYYKTFRKVLLPHFLATRLQPHIPNLIHCDQVGFAPGREAKDSTIRALQLIHRGRSSGEDFILLSTDSEKAFDRVNWDFLFASLAHIGLGPNMQSWVQALYVDPSAQLCVNGVYSESFKIHNGTRQGCPLSPLLFILSLEPFLSAVRHNPDIRGPTIGTAQHKIAAYADDLLFFVTNPRMSLPC</sequence>
<dbReference type="Pfam" id="PF00078">
    <property type="entry name" value="RVT_1"/>
    <property type="match status" value="1"/>
</dbReference>
<dbReference type="InterPro" id="IPR000477">
    <property type="entry name" value="RT_dom"/>
</dbReference>
<reference evidence="2" key="2">
    <citation type="submission" date="2025-09" db="UniProtKB">
        <authorList>
            <consortium name="Ensembl"/>
        </authorList>
    </citation>
    <scope>IDENTIFICATION</scope>
</reference>
<organism evidence="2 3">
    <name type="scientific">Leptobrachium leishanense</name>
    <name type="common">Leishan spiny toad</name>
    <dbReference type="NCBI Taxonomy" id="445787"/>
    <lineage>
        <taxon>Eukaryota</taxon>
        <taxon>Metazoa</taxon>
        <taxon>Chordata</taxon>
        <taxon>Craniata</taxon>
        <taxon>Vertebrata</taxon>
        <taxon>Euteleostomi</taxon>
        <taxon>Amphibia</taxon>
        <taxon>Batrachia</taxon>
        <taxon>Anura</taxon>
        <taxon>Pelobatoidea</taxon>
        <taxon>Megophryidae</taxon>
        <taxon>Leptobrachium</taxon>
    </lineage>
</organism>
<protein>
    <recommendedName>
        <fullName evidence="1">Reverse transcriptase domain-containing protein</fullName>
    </recommendedName>
</protein>
<dbReference type="SUPFAM" id="SSF56672">
    <property type="entry name" value="DNA/RNA polymerases"/>
    <property type="match status" value="1"/>
</dbReference>
<dbReference type="OrthoDB" id="416119at2759"/>
<dbReference type="Proteomes" id="UP000694569">
    <property type="component" value="Unplaced"/>
</dbReference>